<sequence>MTNRENCLLAYQHKTPAYIPCFFTDIALIQACPQMERYTGLSRGEDYWGCEWIYEDNIHACITTPGKYLFTDIADWKENMKFPDLEAIDWEKQADIDVHSDFLAFVMGYGLHPRADGKSIYDDDRARVCMVLNGMFERMHACMGFENALMALIEDPDSCREYFHAMADWKIEYFKKIGKYYDMDILNAHDDYGSNDRMFMSPDLWRSLIKPELARMVEACHDAGMLYQHHSCGFIEPIVPDLVEIGCDAIDTFQACNKNTAELKKKYGDKITFCGGFNNMNVLDVPGVSPEAIKKEYRRVIDSLAPGGSYVIYPIGGTFEFVEPFLEEHFSYGMQFYGNLQNR</sequence>
<dbReference type="InterPro" id="IPR000257">
    <property type="entry name" value="Uroporphyrinogen_deCOase"/>
</dbReference>
<dbReference type="KEGG" id="bpro:PMF13cell1_03618"/>
<organism evidence="2 3">
    <name type="scientific">Blautia producta</name>
    <dbReference type="NCBI Taxonomy" id="33035"/>
    <lineage>
        <taxon>Bacteria</taxon>
        <taxon>Bacillati</taxon>
        <taxon>Bacillota</taxon>
        <taxon>Clostridia</taxon>
        <taxon>Lachnospirales</taxon>
        <taxon>Lachnospiraceae</taxon>
        <taxon>Blautia</taxon>
    </lineage>
</organism>
<dbReference type="SUPFAM" id="SSF51726">
    <property type="entry name" value="UROD/MetE-like"/>
    <property type="match status" value="1"/>
</dbReference>
<dbReference type="Proteomes" id="UP000289794">
    <property type="component" value="Chromosome"/>
</dbReference>
<accession>A0A4P6M1Y9</accession>
<dbReference type="Gene3D" id="3.20.20.210">
    <property type="match status" value="1"/>
</dbReference>
<feature type="domain" description="Uroporphyrinogen decarboxylase (URO-D)" evidence="1">
    <location>
        <begin position="132"/>
        <end position="312"/>
    </location>
</feature>
<dbReference type="PANTHER" id="PTHR47099:SF1">
    <property type="entry name" value="METHYLCOBAMIDE:COM METHYLTRANSFERASE MTBA"/>
    <property type="match status" value="1"/>
</dbReference>
<evidence type="ECO:0000313" key="3">
    <source>
        <dbReference type="Proteomes" id="UP000289794"/>
    </source>
</evidence>
<dbReference type="GO" id="GO:0006779">
    <property type="term" value="P:porphyrin-containing compound biosynthetic process"/>
    <property type="evidence" value="ECO:0007669"/>
    <property type="project" value="InterPro"/>
</dbReference>
<evidence type="ECO:0000259" key="1">
    <source>
        <dbReference type="Pfam" id="PF01208"/>
    </source>
</evidence>
<dbReference type="GO" id="GO:0004853">
    <property type="term" value="F:uroporphyrinogen decarboxylase activity"/>
    <property type="evidence" value="ECO:0007669"/>
    <property type="project" value="InterPro"/>
</dbReference>
<dbReference type="AlphaFoldDB" id="A0A4P6M1Y9"/>
<protein>
    <recommendedName>
        <fullName evidence="1">Uroporphyrinogen decarboxylase (URO-D) domain-containing protein</fullName>
    </recommendedName>
</protein>
<evidence type="ECO:0000313" key="2">
    <source>
        <dbReference type="EMBL" id="QBE98055.1"/>
    </source>
</evidence>
<proteinExistence type="predicted"/>
<reference evidence="2 3" key="1">
    <citation type="submission" date="2019-01" db="EMBL/GenBank/DDBJ databases">
        <title>PMF-metabolizing Aryl O-demethylase.</title>
        <authorList>
            <person name="Kim M."/>
        </authorList>
    </citation>
    <scope>NUCLEOTIDE SEQUENCE [LARGE SCALE GENOMIC DNA]</scope>
    <source>
        <strain evidence="2 3">PMF1</strain>
    </source>
</reference>
<dbReference type="InterPro" id="IPR052024">
    <property type="entry name" value="Methanogen_methyltrans"/>
</dbReference>
<name>A0A4P6M1Y9_9FIRM</name>
<gene>
    <name evidence="2" type="ORF">PMF13cell1_03618</name>
</gene>
<dbReference type="EMBL" id="CP035945">
    <property type="protein sequence ID" value="QBE98055.1"/>
    <property type="molecule type" value="Genomic_DNA"/>
</dbReference>
<dbReference type="Pfam" id="PF01208">
    <property type="entry name" value="URO-D"/>
    <property type="match status" value="1"/>
</dbReference>
<dbReference type="RefSeq" id="WP_130181612.1">
    <property type="nucleotide sequence ID" value="NZ_CP035945.1"/>
</dbReference>
<dbReference type="InterPro" id="IPR038071">
    <property type="entry name" value="UROD/MetE-like_sf"/>
</dbReference>
<dbReference type="PANTHER" id="PTHR47099">
    <property type="entry name" value="METHYLCOBAMIDE:COM METHYLTRANSFERASE MTBA"/>
    <property type="match status" value="1"/>
</dbReference>